<evidence type="ECO:0000256" key="1">
    <source>
        <dbReference type="SAM" id="SignalP"/>
    </source>
</evidence>
<gene>
    <name evidence="2" type="ORF">ABOD76_04645</name>
</gene>
<accession>A0AAU7U6A5</accession>
<proteinExistence type="predicted"/>
<sequence>MPRVLTLLTALSILTPGAAAVRWSGGAHHRGRPPAPGPVVPRLPVPLWRSART</sequence>
<name>A0AAU7U6A5_9DEIO</name>
<dbReference type="AlphaFoldDB" id="A0AAU7U6A5"/>
<feature type="signal peptide" evidence="1">
    <location>
        <begin position="1"/>
        <end position="20"/>
    </location>
</feature>
<reference evidence="2" key="1">
    <citation type="submission" date="2024-06" db="EMBL/GenBank/DDBJ databases">
        <title>Draft Genome Sequence of Deinococcus sonorensis Type Strain KR-87, a Biofilm Producing Representative of the Genus Deinococcus.</title>
        <authorList>
            <person name="Boren L.S."/>
            <person name="Grosso R.A."/>
            <person name="Hugenberg-Cox A.N."/>
            <person name="Hill J.T.E."/>
            <person name="Albert C.M."/>
            <person name="Tuohy J.M."/>
        </authorList>
    </citation>
    <scope>NUCLEOTIDE SEQUENCE</scope>
    <source>
        <strain evidence="2">KR-87</strain>
        <plasmid evidence="2">pDson03</plasmid>
    </source>
</reference>
<feature type="chain" id="PRO_5043649996" evidence="1">
    <location>
        <begin position="21"/>
        <end position="53"/>
    </location>
</feature>
<keyword evidence="2" id="KW-0614">Plasmid</keyword>
<organism evidence="2">
    <name type="scientific">Deinococcus sonorensis KR-87</name>
    <dbReference type="NCBI Taxonomy" id="694439"/>
    <lineage>
        <taxon>Bacteria</taxon>
        <taxon>Thermotogati</taxon>
        <taxon>Deinococcota</taxon>
        <taxon>Deinococci</taxon>
        <taxon>Deinococcales</taxon>
        <taxon>Deinococcaceae</taxon>
        <taxon>Deinococcus</taxon>
    </lineage>
</organism>
<dbReference type="EMBL" id="CP158298">
    <property type="protein sequence ID" value="XBV83984.1"/>
    <property type="molecule type" value="Genomic_DNA"/>
</dbReference>
<keyword evidence="1" id="KW-0732">Signal</keyword>
<dbReference type="RefSeq" id="WP_350241905.1">
    <property type="nucleotide sequence ID" value="NZ_CP158298.1"/>
</dbReference>
<geneLocation type="plasmid" evidence="2">
    <name>pDson03</name>
</geneLocation>
<protein>
    <submittedName>
        <fullName evidence="2">Uncharacterized protein</fullName>
    </submittedName>
</protein>
<evidence type="ECO:0000313" key="2">
    <source>
        <dbReference type="EMBL" id="XBV83984.1"/>
    </source>
</evidence>
<dbReference type="KEGG" id="dsc:ABOD76_04645"/>